<accession>A0ACB7EDC8</accession>
<gene>
    <name evidence="1" type="ORF">GBF38_001869</name>
</gene>
<dbReference type="Proteomes" id="UP000805704">
    <property type="component" value="Chromosome 9"/>
</dbReference>
<reference evidence="1" key="1">
    <citation type="submission" date="2020-04" db="EMBL/GenBank/DDBJ databases">
        <title>A chromosome-scale assembly and high-density genetic map of the yellow drum (Nibea albiflora) genome.</title>
        <authorList>
            <person name="Xu D."/>
            <person name="Zhang W."/>
            <person name="Chen R."/>
            <person name="Tan P."/>
            <person name="Wang L."/>
            <person name="Song H."/>
            <person name="Tian L."/>
            <person name="Zhu Q."/>
            <person name="Wang B."/>
        </authorList>
    </citation>
    <scope>NUCLEOTIDE SEQUENCE</scope>
    <source>
        <strain evidence="1">ZJHYS-2018</strain>
    </source>
</reference>
<evidence type="ECO:0000313" key="1">
    <source>
        <dbReference type="EMBL" id="KAG7999821.1"/>
    </source>
</evidence>
<keyword evidence="2" id="KW-1185">Reference proteome</keyword>
<sequence>MPVTQRGEEPPAVLLESPPPYYGQSTPDPAKSQGYQCPVRGAAEGELTGKIQLTWTATQQDTNDVDRESFLSDRVSAATESTDREITQLESVVHQDSQGQSKRTQMQHFSKPVAGSSPAGVATSVSSRGKYEEAVSEEVARMKKREQYLEAQRKCEYGRREERLYAELRAQPSKPPVVGKKVLLRSQSLEEEPYDMRANHHMESPYAQKGHQRGMKELEELEMEMNKLENLEREVANTMESLAETRQTLQSTPNSGPQRLRMQLEGNTVGHGQLVHFLCHQEIVETSGEKNISSRMRHAKGKSSLVLWAEQQKAQDLEASAVCEMFKVSRQGWQIDYTLGLGQLFMPFAYLLHTQWEDISRSSSSSSKPSSTDDGICETNSTYLSDQQSEGDWVPPNPFPNLFTPRVLGSPPGVLNPPSTPPVAPTMASVPP</sequence>
<evidence type="ECO:0000313" key="2">
    <source>
        <dbReference type="Proteomes" id="UP000805704"/>
    </source>
</evidence>
<organism evidence="1 2">
    <name type="scientific">Nibea albiflora</name>
    <name type="common">Yellow drum</name>
    <name type="synonym">Corvina albiflora</name>
    <dbReference type="NCBI Taxonomy" id="240163"/>
    <lineage>
        <taxon>Eukaryota</taxon>
        <taxon>Metazoa</taxon>
        <taxon>Chordata</taxon>
        <taxon>Craniata</taxon>
        <taxon>Vertebrata</taxon>
        <taxon>Euteleostomi</taxon>
        <taxon>Actinopterygii</taxon>
        <taxon>Neopterygii</taxon>
        <taxon>Teleostei</taxon>
        <taxon>Neoteleostei</taxon>
        <taxon>Acanthomorphata</taxon>
        <taxon>Eupercaria</taxon>
        <taxon>Sciaenidae</taxon>
        <taxon>Nibea</taxon>
    </lineage>
</organism>
<name>A0ACB7EDC8_NIBAL</name>
<protein>
    <submittedName>
        <fullName evidence="1">Uncharacterized protein</fullName>
    </submittedName>
</protein>
<dbReference type="EMBL" id="CM024797">
    <property type="protein sequence ID" value="KAG7999821.1"/>
    <property type="molecule type" value="Genomic_DNA"/>
</dbReference>
<proteinExistence type="predicted"/>
<comment type="caution">
    <text evidence="1">The sequence shown here is derived from an EMBL/GenBank/DDBJ whole genome shotgun (WGS) entry which is preliminary data.</text>
</comment>